<sequence>MRRLVLTAIVFLSLCSVVTVVTAVPDARIVISDATPQSETTVIDSPTTVDVTVSLAGGSPSAVELDSVAIVDESGTELKQVTTLGTLSQGGALTIPVTVTFTESGVRELTVDVRGTDENGADVTATRPLTIGVERAPPLLDVGSIDPVVGAETTLPVSIGNPTNDQLRNITLTVRGDGVTDRSTQRSITSLAPGDVVDRELVFIPETAGQAEAVVEVRYTTSAGSVTVAERPVSYAASELVTDLGVRVSDTGSSPTGDTSFDQPTGVPGGFGLDALLGGQPGGGDEADEPSSMGAGGQQLVLTNFGNAPVTSIVVTPRTADGDLPRIAVEESVQPGASTTADVDLRRVPAGTVTFSVSFETAATSQQQTLQYEHRPDAGDVTLTGASIEEIDGSTRISGNLGNPTGGTVTGVVVAVADTETVSPAYPQRDYFVGTLEPGEFAPFDVTATIDAEATTNVSVDVTFRVDGAIETQTFSLPYESPSGSDTTGSTVWRSVGFWLTGLGVVAGGAITAVYIRRR</sequence>
<evidence type="ECO:0000313" key="4">
    <source>
        <dbReference type="Proteomes" id="UP001203207"/>
    </source>
</evidence>
<keyword evidence="2" id="KW-0812">Transmembrane</keyword>
<organism evidence="3 4">
    <name type="scientific">Natronocalculus amylovorans</name>
    <dbReference type="NCBI Taxonomy" id="2917812"/>
    <lineage>
        <taxon>Archaea</taxon>
        <taxon>Methanobacteriati</taxon>
        <taxon>Methanobacteriota</taxon>
        <taxon>Stenosarchaea group</taxon>
        <taxon>Halobacteria</taxon>
        <taxon>Halobacteriales</taxon>
        <taxon>Haloferacaceae</taxon>
        <taxon>Natronocalculus</taxon>
    </lineage>
</organism>
<comment type="caution">
    <text evidence="3">The sequence shown here is derived from an EMBL/GenBank/DDBJ whole genome shotgun (WGS) entry which is preliminary data.</text>
</comment>
<feature type="compositionally biased region" description="Low complexity" evidence="1">
    <location>
        <begin position="249"/>
        <end position="260"/>
    </location>
</feature>
<dbReference type="Proteomes" id="UP001203207">
    <property type="component" value="Unassembled WGS sequence"/>
</dbReference>
<accession>A0AAE3FW03</accession>
<keyword evidence="2" id="KW-1133">Transmembrane helix</keyword>
<name>A0AAE3FW03_9EURY</name>
<protein>
    <recommendedName>
        <fullName evidence="5">CARDB domain-containing protein</fullName>
    </recommendedName>
</protein>
<dbReference type="PANTHER" id="PTHR35902:SF6">
    <property type="entry name" value="CONSERVED WITHIN P. AEROPHILUM"/>
    <property type="match status" value="1"/>
</dbReference>
<proteinExistence type="predicted"/>
<evidence type="ECO:0000313" key="3">
    <source>
        <dbReference type="EMBL" id="MCL9815674.1"/>
    </source>
</evidence>
<dbReference type="RefSeq" id="WP_250582541.1">
    <property type="nucleotide sequence ID" value="NZ_JAKRVX010000001.1"/>
</dbReference>
<reference evidence="3" key="1">
    <citation type="journal article" date="2022" name="Syst. Appl. Microbiol.">
        <title>Natronocalculus amylovorans gen. nov., sp. nov., and Natranaeroarchaeum aerophilus sp. nov., dominant culturable amylolytic natronoarchaea from hypersaline soda lakes in southwestern Siberia.</title>
        <authorList>
            <person name="Sorokin D.Y."/>
            <person name="Elcheninov A.G."/>
            <person name="Khizhniak T.V."/>
            <person name="Koenen M."/>
            <person name="Bale N.J."/>
            <person name="Damste J.S.S."/>
            <person name="Kublanov I.V."/>
        </authorList>
    </citation>
    <scope>NUCLEOTIDE SEQUENCE</scope>
    <source>
        <strain evidence="3">AArc-St2</strain>
    </source>
</reference>
<dbReference type="InterPro" id="IPR036238">
    <property type="entry name" value="Transglutaminase_C_sf"/>
</dbReference>
<dbReference type="PANTHER" id="PTHR35902">
    <property type="entry name" value="S-LAYER DOMAIN-LIKE PROTEIN-RELATED"/>
    <property type="match status" value="1"/>
</dbReference>
<dbReference type="Gene3D" id="2.60.40.10">
    <property type="entry name" value="Immunoglobulins"/>
    <property type="match status" value="1"/>
</dbReference>
<evidence type="ECO:0000256" key="2">
    <source>
        <dbReference type="SAM" id="Phobius"/>
    </source>
</evidence>
<dbReference type="SUPFAM" id="SSF49309">
    <property type="entry name" value="Transglutaminase, two C-terminal domains"/>
    <property type="match status" value="1"/>
</dbReference>
<dbReference type="GO" id="GO:0003810">
    <property type="term" value="F:protein-glutamine gamma-glutamyltransferase activity"/>
    <property type="evidence" value="ECO:0007669"/>
    <property type="project" value="InterPro"/>
</dbReference>
<feature type="region of interest" description="Disordered" evidence="1">
    <location>
        <begin position="247"/>
        <end position="293"/>
    </location>
</feature>
<gene>
    <name evidence="3" type="ORF">AArcSt2_01830</name>
</gene>
<reference evidence="3" key="2">
    <citation type="submission" date="2022-02" db="EMBL/GenBank/DDBJ databases">
        <authorList>
            <person name="Elcheninov A.G."/>
            <person name="Sorokin D.Y."/>
            <person name="Kublanov I.V."/>
        </authorList>
    </citation>
    <scope>NUCLEOTIDE SEQUENCE</scope>
    <source>
        <strain evidence="3">AArc-St2</strain>
    </source>
</reference>
<evidence type="ECO:0008006" key="5">
    <source>
        <dbReference type="Google" id="ProtNLM"/>
    </source>
</evidence>
<keyword evidence="4" id="KW-1185">Reference proteome</keyword>
<evidence type="ECO:0000256" key="1">
    <source>
        <dbReference type="SAM" id="MobiDB-lite"/>
    </source>
</evidence>
<dbReference type="EMBL" id="JAKRVX010000001">
    <property type="protein sequence ID" value="MCL9815674.1"/>
    <property type="molecule type" value="Genomic_DNA"/>
</dbReference>
<keyword evidence="2" id="KW-0472">Membrane</keyword>
<feature type="transmembrane region" description="Helical" evidence="2">
    <location>
        <begin position="496"/>
        <end position="516"/>
    </location>
</feature>
<dbReference type="AlphaFoldDB" id="A0AAE3FW03"/>
<dbReference type="InterPro" id="IPR013783">
    <property type="entry name" value="Ig-like_fold"/>
</dbReference>